<gene>
    <name evidence="5" type="primary">crtI_4</name>
    <name evidence="5" type="ORF">MOBUDSM44075_03185</name>
</gene>
<protein>
    <recommendedName>
        <fullName evidence="3">Pyridine nucleotide-disulfide oxidoreductase domain-containing protein 2</fullName>
    </recommendedName>
</protein>
<dbReference type="SUPFAM" id="SSF51905">
    <property type="entry name" value="FAD/NAD(P)-binding domain"/>
    <property type="match status" value="1"/>
</dbReference>
<evidence type="ECO:0000313" key="6">
    <source>
        <dbReference type="Proteomes" id="UP000036313"/>
    </source>
</evidence>
<comment type="subunit">
    <text evidence="2">Interacts with COX5B; this interaction may contribute to localize PYROXD2 to the inner face of the inner mitochondrial membrane.</text>
</comment>
<dbReference type="InterPro" id="IPR036188">
    <property type="entry name" value="FAD/NAD-bd_sf"/>
</dbReference>
<dbReference type="InterPro" id="IPR002937">
    <property type="entry name" value="Amino_oxidase"/>
</dbReference>
<proteinExistence type="predicted"/>
<dbReference type="RefSeq" id="WP_048423830.1">
    <property type="nucleotide sequence ID" value="NZ_JYNU01000018.1"/>
</dbReference>
<name>A0A0J6VZN1_9MYCO</name>
<dbReference type="GO" id="GO:0016491">
    <property type="term" value="F:oxidoreductase activity"/>
    <property type="evidence" value="ECO:0007669"/>
    <property type="project" value="UniProtKB-KW"/>
</dbReference>
<accession>A0A0J6VZN1</accession>
<dbReference type="PANTHER" id="PTHR10668:SF103">
    <property type="entry name" value="PYRIDINE NUCLEOTIDE-DISULFIDE OXIDOREDUCTASE DOMAIN-CONTAINING PROTEIN 2"/>
    <property type="match status" value="1"/>
</dbReference>
<dbReference type="PATRIC" id="fig|1807.14.peg.3206"/>
<evidence type="ECO:0000256" key="1">
    <source>
        <dbReference type="ARBA" id="ARBA00037217"/>
    </source>
</evidence>
<dbReference type="GO" id="GO:0005829">
    <property type="term" value="C:cytosol"/>
    <property type="evidence" value="ECO:0007669"/>
    <property type="project" value="TreeGrafter"/>
</dbReference>
<dbReference type="Gene3D" id="3.50.50.60">
    <property type="entry name" value="FAD/NAD(P)-binding domain"/>
    <property type="match status" value="2"/>
</dbReference>
<dbReference type="Pfam" id="PF01593">
    <property type="entry name" value="Amino_oxidase"/>
    <property type="match status" value="1"/>
</dbReference>
<dbReference type="AlphaFoldDB" id="A0A0J6VZN1"/>
<organism evidence="5 6">
    <name type="scientific">Mycolicibacterium obuense</name>
    <dbReference type="NCBI Taxonomy" id="1807"/>
    <lineage>
        <taxon>Bacteria</taxon>
        <taxon>Bacillati</taxon>
        <taxon>Actinomycetota</taxon>
        <taxon>Actinomycetes</taxon>
        <taxon>Mycobacteriales</taxon>
        <taxon>Mycobacteriaceae</taxon>
        <taxon>Mycolicibacterium</taxon>
    </lineage>
</organism>
<dbReference type="Proteomes" id="UP000036313">
    <property type="component" value="Unassembled WGS sequence"/>
</dbReference>
<reference evidence="5 6" key="1">
    <citation type="journal article" date="2015" name="Genome Biol. Evol.">
        <title>Characterization of Three Mycobacterium spp. with Potential Use in Bioremediation by Genome Sequencing and Comparative Genomics.</title>
        <authorList>
            <person name="Das S."/>
            <person name="Pettersson B.M."/>
            <person name="Behra P.R."/>
            <person name="Ramesh M."/>
            <person name="Dasgupta S."/>
            <person name="Bhattacharya A."/>
            <person name="Kirsebom L.A."/>
        </authorList>
    </citation>
    <scope>NUCLEOTIDE SEQUENCE [LARGE SCALE GENOMIC DNA]</scope>
    <source>
        <strain evidence="5 6">DSM 44075</strain>
    </source>
</reference>
<sequence length="519" mass="55494">MTDFDAIVVGAGHNGLTAAALLQRADLRTLCVEAKLYPGGMASTVELFDGFRFEIAGSVQVPTSAVVSEALELDALPTVDLDVMSVQLRGIGDDPVIYYTDPMALLTHLNEVHGAEAVNGMAGLMAWCQAPMRALGRFDAARPPKTLDEMYACATNEFERQAISDILFGSVSDVLDRHLPDREKHGALRGMLAFLAVNTTFRGPETPGSAAALAFGLAVPDENATLIKKFRGGMGAVTDHLLTLFTDAGGELRLRSKVAEVLTADGRVGGVRLEDGSTFTAPVVVSTLAPDLTVNGLLDHAVVPADIKERYARIDHRGSYLQMHFALDGPLKFAAPYEQLDDPEYQSAIGIFSTPEELQRQWEDARRGIVPADPAIALQVPSANDPSLAPPGKHAVSAFSLWFPLGDETASYGDRKAEMGRRVIEKITRLVPDFEKLILRHTTFTPKHMGTMFGAPGGDYCHGLIHPEQMGPNRPGPKGHVGQPLPVDGLYLAGAGCHGGPGITFIPGYNAAQEVLSAV</sequence>
<comment type="caution">
    <text evidence="5">The sequence shown here is derived from an EMBL/GenBank/DDBJ whole genome shotgun (WGS) entry which is preliminary data.</text>
</comment>
<evidence type="ECO:0000313" key="5">
    <source>
        <dbReference type="EMBL" id="KMO74892.1"/>
    </source>
</evidence>
<evidence type="ECO:0000259" key="4">
    <source>
        <dbReference type="Pfam" id="PF01593"/>
    </source>
</evidence>
<evidence type="ECO:0000256" key="3">
    <source>
        <dbReference type="ARBA" id="ARBA00040298"/>
    </source>
</evidence>
<keyword evidence="5" id="KW-0560">Oxidoreductase</keyword>
<evidence type="ECO:0000256" key="2">
    <source>
        <dbReference type="ARBA" id="ARBA00038825"/>
    </source>
</evidence>
<feature type="domain" description="Amine oxidase" evidence="4">
    <location>
        <begin position="15"/>
        <end position="515"/>
    </location>
</feature>
<comment type="function">
    <text evidence="1">Probable oxidoreductase that may play a role as regulator of mitochondrial function.</text>
</comment>
<dbReference type="PANTHER" id="PTHR10668">
    <property type="entry name" value="PHYTOENE DEHYDROGENASE"/>
    <property type="match status" value="1"/>
</dbReference>
<dbReference type="EMBL" id="JYNU01000018">
    <property type="protein sequence ID" value="KMO74892.1"/>
    <property type="molecule type" value="Genomic_DNA"/>
</dbReference>